<dbReference type="OrthoDB" id="6612291at2759"/>
<keyword evidence="3 8" id="KW-0813">Transport</keyword>
<evidence type="ECO:0000313" key="12">
    <source>
        <dbReference type="Proteomes" id="UP000054771"/>
    </source>
</evidence>
<evidence type="ECO:0000256" key="6">
    <source>
        <dbReference type="ARBA" id="ARBA00022989"/>
    </source>
</evidence>
<evidence type="ECO:0000256" key="8">
    <source>
        <dbReference type="RuleBase" id="RU003346"/>
    </source>
</evidence>
<feature type="transmembrane region" description="Helical" evidence="9">
    <location>
        <begin position="446"/>
        <end position="472"/>
    </location>
</feature>
<dbReference type="PANTHER" id="PTHR48022">
    <property type="entry name" value="PLASTIDIC GLUCOSE TRANSPORTER 4"/>
    <property type="match status" value="1"/>
</dbReference>
<keyword evidence="4" id="KW-0762">Sugar transport</keyword>
<feature type="transmembrane region" description="Helical" evidence="9">
    <location>
        <begin position="231"/>
        <end position="254"/>
    </location>
</feature>
<dbReference type="InterPro" id="IPR005829">
    <property type="entry name" value="Sugar_transporter_CS"/>
</dbReference>
<feature type="transmembrane region" description="Helical" evidence="9">
    <location>
        <begin position="519"/>
        <end position="537"/>
    </location>
</feature>
<dbReference type="InterPro" id="IPR050360">
    <property type="entry name" value="MFS_Sugar_Transporters"/>
</dbReference>
<keyword evidence="5 9" id="KW-0812">Transmembrane</keyword>
<dbReference type="PROSITE" id="PS50850">
    <property type="entry name" value="MFS"/>
    <property type="match status" value="1"/>
</dbReference>
<keyword evidence="7 9" id="KW-0472">Membrane</keyword>
<keyword evidence="6 9" id="KW-1133">Transmembrane helix</keyword>
<feature type="transmembrane region" description="Helical" evidence="9">
    <location>
        <begin position="355"/>
        <end position="376"/>
    </location>
</feature>
<feature type="transmembrane region" description="Helical" evidence="9">
    <location>
        <begin position="197"/>
        <end position="219"/>
    </location>
</feature>
<evidence type="ECO:0000256" key="2">
    <source>
        <dbReference type="ARBA" id="ARBA00010992"/>
    </source>
</evidence>
<feature type="transmembrane region" description="Helical" evidence="9">
    <location>
        <begin position="388"/>
        <end position="410"/>
    </location>
</feature>
<evidence type="ECO:0000256" key="1">
    <source>
        <dbReference type="ARBA" id="ARBA00004141"/>
    </source>
</evidence>
<dbReference type="InterPro" id="IPR003663">
    <property type="entry name" value="Sugar/inositol_transpt"/>
</dbReference>
<feature type="transmembrane region" description="Helical" evidence="9">
    <location>
        <begin position="141"/>
        <end position="161"/>
    </location>
</feature>
<dbReference type="OMA" id="WKGKSCF"/>
<evidence type="ECO:0000256" key="9">
    <source>
        <dbReference type="SAM" id="Phobius"/>
    </source>
</evidence>
<dbReference type="InterPro" id="IPR036259">
    <property type="entry name" value="MFS_trans_sf"/>
</dbReference>
<dbReference type="SUPFAM" id="SSF103473">
    <property type="entry name" value="MFS general substrate transporter"/>
    <property type="match status" value="1"/>
</dbReference>
<feature type="transmembrane region" description="Helical" evidence="9">
    <location>
        <begin position="173"/>
        <end position="191"/>
    </location>
</feature>
<dbReference type="Proteomes" id="UP000054771">
    <property type="component" value="Unassembled WGS sequence"/>
</dbReference>
<evidence type="ECO:0000259" key="10">
    <source>
        <dbReference type="PROSITE" id="PS50850"/>
    </source>
</evidence>
<reference evidence="12" key="1">
    <citation type="journal article" date="2016" name="Genome Announc.">
        <title>Draft genome sequences of fungus Aspergillus calidoustus.</title>
        <authorList>
            <person name="Horn F."/>
            <person name="Linde J."/>
            <person name="Mattern D.J."/>
            <person name="Walther G."/>
            <person name="Guthke R."/>
            <person name="Scherlach K."/>
            <person name="Martin K."/>
            <person name="Brakhage A.A."/>
            <person name="Petzke L."/>
            <person name="Valiante V."/>
        </authorList>
    </citation>
    <scope>NUCLEOTIDE SEQUENCE [LARGE SCALE GENOMIC DNA]</scope>
    <source>
        <strain evidence="12">SF006504</strain>
    </source>
</reference>
<dbReference type="PANTHER" id="PTHR48022:SF49">
    <property type="entry name" value="SUGAR TRANSPORTER, PUTATIVE (AFU_ORTHOLOGUE AFUA_8G01340)-RELATED"/>
    <property type="match status" value="1"/>
</dbReference>
<feature type="transmembrane region" description="Helical" evidence="9">
    <location>
        <begin position="417"/>
        <end position="440"/>
    </location>
</feature>
<dbReference type="AlphaFoldDB" id="A0A0U5GE81"/>
<comment type="subcellular location">
    <subcellularLocation>
        <location evidence="1">Membrane</location>
        <topology evidence="1">Multi-pass membrane protein</topology>
    </subcellularLocation>
</comment>
<feature type="domain" description="Major facilitator superfamily (MFS) profile" evidence="10">
    <location>
        <begin position="86"/>
        <end position="541"/>
    </location>
</feature>
<evidence type="ECO:0000256" key="7">
    <source>
        <dbReference type="ARBA" id="ARBA00023136"/>
    </source>
</evidence>
<sequence>MSDQYSKTGPAPALATIVSQTPSTDAASSAHYDLRPFRTEGDVFHPLSTTVPGIGALAESARAATRAEQKMSLGQGFRLYPKAVLWSILISSTIIMDGYDMSLLTSFFTFPVFQKSYGEPVPVPESQQGEGQDPSYQISPVWQAALINGTQVGVIMGLIGNGFVTDSFGYRRTLLAALGALGAVVFLAVFAPNIETLLAAQILCGIPWGVFQTLSVSYAAEVMPVVLRGHFLSYINLCWVLGQTCGVVVIRALVDTESVWAYRIPFALQWVFIIVLVTGVLFAPESPWWLIRQDKPEEARKSLLRLTRPRTGTVCVDETIAMMIHTNKIEKTLTGDGNISYLNCFRGVDLRRTEITTMVSVTQQLCGSTLTFYAAYFYEQAGFHVRDAFNLAVGMYGLAIAANVISWFLLPFVGRRRLYLAGAALSLIILIVGGCVSLMPQTPAQSWALGSLIVILTFVYQMTLGPICYTLVAEIPSTRLRVKTVVVGRVAYNITSIVTNTITPRMLNPTAWNWKGKSCFLFVGTTVLCLVWCYFRLPETFGLSFLEIDILFQKRATAAKFRVFQRNLELSGYNDLPGCNDRGIDVWERY</sequence>
<dbReference type="InterPro" id="IPR020846">
    <property type="entry name" value="MFS_dom"/>
</dbReference>
<accession>A0A0U5GE81</accession>
<feature type="transmembrane region" description="Helical" evidence="9">
    <location>
        <begin position="260"/>
        <end position="283"/>
    </location>
</feature>
<evidence type="ECO:0000256" key="3">
    <source>
        <dbReference type="ARBA" id="ARBA00022448"/>
    </source>
</evidence>
<protein>
    <recommendedName>
        <fullName evidence="10">Major facilitator superfamily (MFS) profile domain-containing protein</fullName>
    </recommendedName>
</protein>
<dbReference type="EMBL" id="CDMC01000017">
    <property type="protein sequence ID" value="CEL10155.1"/>
    <property type="molecule type" value="Genomic_DNA"/>
</dbReference>
<feature type="transmembrane region" description="Helical" evidence="9">
    <location>
        <begin position="79"/>
        <end position="99"/>
    </location>
</feature>
<evidence type="ECO:0000256" key="4">
    <source>
        <dbReference type="ARBA" id="ARBA00022597"/>
    </source>
</evidence>
<organism evidence="11 12">
    <name type="scientific">Aspergillus calidoustus</name>
    <dbReference type="NCBI Taxonomy" id="454130"/>
    <lineage>
        <taxon>Eukaryota</taxon>
        <taxon>Fungi</taxon>
        <taxon>Dikarya</taxon>
        <taxon>Ascomycota</taxon>
        <taxon>Pezizomycotina</taxon>
        <taxon>Eurotiomycetes</taxon>
        <taxon>Eurotiomycetidae</taxon>
        <taxon>Eurotiales</taxon>
        <taxon>Aspergillaceae</taxon>
        <taxon>Aspergillus</taxon>
        <taxon>Aspergillus subgen. Nidulantes</taxon>
    </lineage>
</organism>
<proteinExistence type="inferred from homology"/>
<evidence type="ECO:0000256" key="5">
    <source>
        <dbReference type="ARBA" id="ARBA00022692"/>
    </source>
</evidence>
<dbReference type="GO" id="GO:0016020">
    <property type="term" value="C:membrane"/>
    <property type="evidence" value="ECO:0007669"/>
    <property type="project" value="UniProtKB-SubCell"/>
</dbReference>
<dbReference type="PROSITE" id="PS00217">
    <property type="entry name" value="SUGAR_TRANSPORT_2"/>
    <property type="match status" value="1"/>
</dbReference>
<keyword evidence="12" id="KW-1185">Reference proteome</keyword>
<dbReference type="FunFam" id="1.20.1250.20:FF:000254">
    <property type="entry name" value="MAL31p Maltose permease"/>
    <property type="match status" value="1"/>
</dbReference>
<comment type="similarity">
    <text evidence="2 8">Belongs to the major facilitator superfamily. Sugar transporter (TC 2.A.1.1) family.</text>
</comment>
<dbReference type="Pfam" id="PF00083">
    <property type="entry name" value="Sugar_tr"/>
    <property type="match status" value="1"/>
</dbReference>
<dbReference type="InterPro" id="IPR005828">
    <property type="entry name" value="MFS_sugar_transport-like"/>
</dbReference>
<dbReference type="GO" id="GO:0005351">
    <property type="term" value="F:carbohydrate:proton symporter activity"/>
    <property type="evidence" value="ECO:0007669"/>
    <property type="project" value="TreeGrafter"/>
</dbReference>
<gene>
    <name evidence="11" type="ORF">ASPCAL13280</name>
</gene>
<dbReference type="Gene3D" id="1.20.1250.20">
    <property type="entry name" value="MFS general substrate transporter like domains"/>
    <property type="match status" value="1"/>
</dbReference>
<evidence type="ECO:0000313" key="11">
    <source>
        <dbReference type="EMBL" id="CEL10155.1"/>
    </source>
</evidence>
<name>A0A0U5GE81_ASPCI</name>
<dbReference type="NCBIfam" id="TIGR00879">
    <property type="entry name" value="SP"/>
    <property type="match status" value="1"/>
</dbReference>